<keyword evidence="3" id="KW-1185">Reference proteome</keyword>
<feature type="compositionally biased region" description="Low complexity" evidence="1">
    <location>
        <begin position="65"/>
        <end position="85"/>
    </location>
</feature>
<feature type="compositionally biased region" description="Polar residues" evidence="1">
    <location>
        <begin position="323"/>
        <end position="336"/>
    </location>
</feature>
<sequence length="455" mass="50534">MGIPLWTGPVSCAAEVPSSSGTRPFRRTAPGAVNRVGGVSGSSSAASGPPATTTSSRINGNQVPNNSGLSTSGSNNSNNGGNNNSNDDDDINMDSDSSSSSSEDEDEDKGDSETEADDESEMPRNWAPRRRRSSALRRNRTPDSVRRAHANLVMNMSNEELDQSIRASARRLGIPIRRVDEDNDEENRIRPRRRNDENIHPRIPAPGDNAEETALTSRAQRLEGRTRNLSAEVRMEFFTLLNSIRRLATYQESLVRMTADEDFVGDEDGSLHSRELMIQSTITQITNDLIDLPRRVNLSDSARRRLEVEVNRLRNSMTPRGASRNTTNRTPAIPTTINHIEDDDNVAEAFEYLHLNGVNFTSTTQRANQPNPPFLERESLRARAHQLAEAVRARRTAMYTAAATRLEQVIYTMPGQERNEGNWIAGVRYDSLGNPWDHPEMVMGDQGKGEIVKKD</sequence>
<dbReference type="AlphaFoldDB" id="A0A4S2MQI8"/>
<dbReference type="Proteomes" id="UP000298138">
    <property type="component" value="Unassembled WGS sequence"/>
</dbReference>
<name>A0A4S2MQI8_9PEZI</name>
<dbReference type="EMBL" id="ML220131">
    <property type="protein sequence ID" value="TGZ79491.1"/>
    <property type="molecule type" value="Genomic_DNA"/>
</dbReference>
<feature type="compositionally biased region" description="Basic residues" evidence="1">
    <location>
        <begin position="127"/>
        <end position="139"/>
    </location>
</feature>
<reference evidence="2 3" key="1">
    <citation type="submission" date="2019-04" db="EMBL/GenBank/DDBJ databases">
        <title>Comparative genomics and transcriptomics to analyze fruiting body development in filamentous ascomycetes.</title>
        <authorList>
            <consortium name="DOE Joint Genome Institute"/>
            <person name="Lutkenhaus R."/>
            <person name="Traeger S."/>
            <person name="Breuer J."/>
            <person name="Kuo A."/>
            <person name="Lipzen A."/>
            <person name="Pangilinan J."/>
            <person name="Dilworth D."/>
            <person name="Sandor L."/>
            <person name="Poggeler S."/>
            <person name="Barry K."/>
            <person name="Grigoriev I.V."/>
            <person name="Nowrousian M."/>
        </authorList>
    </citation>
    <scope>NUCLEOTIDE SEQUENCE [LARGE SCALE GENOMIC DNA]</scope>
    <source>
        <strain evidence="2 3">CBS 389.68</strain>
    </source>
</reference>
<gene>
    <name evidence="2" type="ORF">EX30DRAFT_108972</name>
</gene>
<feature type="region of interest" description="Disordered" evidence="1">
    <location>
        <begin position="317"/>
        <end position="336"/>
    </location>
</feature>
<dbReference type="InParanoid" id="A0A4S2MQI8"/>
<evidence type="ECO:0000313" key="3">
    <source>
        <dbReference type="Proteomes" id="UP000298138"/>
    </source>
</evidence>
<feature type="compositionally biased region" description="Basic and acidic residues" evidence="1">
    <location>
        <begin position="186"/>
        <end position="200"/>
    </location>
</feature>
<accession>A0A4S2MQI8</accession>
<feature type="compositionally biased region" description="Low complexity" evidence="1">
    <location>
        <begin position="41"/>
        <end position="56"/>
    </location>
</feature>
<evidence type="ECO:0000313" key="2">
    <source>
        <dbReference type="EMBL" id="TGZ79491.1"/>
    </source>
</evidence>
<feature type="compositionally biased region" description="Acidic residues" evidence="1">
    <location>
        <begin position="102"/>
        <end position="120"/>
    </location>
</feature>
<feature type="region of interest" description="Disordered" evidence="1">
    <location>
        <begin position="1"/>
        <end position="147"/>
    </location>
</feature>
<proteinExistence type="predicted"/>
<feature type="region of interest" description="Disordered" evidence="1">
    <location>
        <begin position="183"/>
        <end position="209"/>
    </location>
</feature>
<organism evidence="2 3">
    <name type="scientific">Ascodesmis nigricans</name>
    <dbReference type="NCBI Taxonomy" id="341454"/>
    <lineage>
        <taxon>Eukaryota</taxon>
        <taxon>Fungi</taxon>
        <taxon>Dikarya</taxon>
        <taxon>Ascomycota</taxon>
        <taxon>Pezizomycotina</taxon>
        <taxon>Pezizomycetes</taxon>
        <taxon>Pezizales</taxon>
        <taxon>Ascodesmidaceae</taxon>
        <taxon>Ascodesmis</taxon>
    </lineage>
</organism>
<protein>
    <submittedName>
        <fullName evidence="2">Uncharacterized protein</fullName>
    </submittedName>
</protein>
<evidence type="ECO:0000256" key="1">
    <source>
        <dbReference type="SAM" id="MobiDB-lite"/>
    </source>
</evidence>